<protein>
    <recommendedName>
        <fullName evidence="8">YetF C-terminal domain-containing protein</fullName>
    </recommendedName>
</protein>
<dbReference type="AlphaFoldDB" id="A0A0D8J3H2"/>
<accession>A0A0D8J3H2</accession>
<comment type="caution">
    <text evidence="9">The sequence shown here is derived from an EMBL/GenBank/DDBJ whole genome shotgun (WGS) entry which is preliminary data.</text>
</comment>
<gene>
    <name evidence="9" type="ORF">TQ39_01155</name>
</gene>
<evidence type="ECO:0000256" key="7">
    <source>
        <dbReference type="SAM" id="Phobius"/>
    </source>
</evidence>
<keyword evidence="6 7" id="KW-0472">Membrane</keyword>
<dbReference type="RefSeq" id="WP_009325815.1">
    <property type="nucleotide sequence ID" value="NZ_CAUBPW010000004.1"/>
</dbReference>
<comment type="subcellular location">
    <subcellularLocation>
        <location evidence="1">Cell membrane</location>
        <topology evidence="1">Multi-pass membrane protein</topology>
    </subcellularLocation>
</comment>
<evidence type="ECO:0000259" key="8">
    <source>
        <dbReference type="Pfam" id="PF04239"/>
    </source>
</evidence>
<dbReference type="EMBL" id="JXXK01000001">
    <property type="protein sequence ID" value="KJF41452.1"/>
    <property type="molecule type" value="Genomic_DNA"/>
</dbReference>
<dbReference type="InterPro" id="IPR007353">
    <property type="entry name" value="DUF421"/>
</dbReference>
<reference evidence="9" key="1">
    <citation type="submission" date="2015-02" db="EMBL/GenBank/DDBJ databases">
        <title>A novel member of the family Ruminococcaceae isolated from human feces.</title>
        <authorList>
            <person name="Shkoporov A.N."/>
            <person name="Chaplin A.V."/>
            <person name="Motuzova O.V."/>
            <person name="Kafarskaia L.I."/>
            <person name="Khokhlova E.V."/>
            <person name="Efimov B.A."/>
        </authorList>
    </citation>
    <scope>NUCLEOTIDE SEQUENCE [LARGE SCALE GENOMIC DNA]</scope>
    <source>
        <strain evidence="9">585-1</strain>
    </source>
</reference>
<dbReference type="Gene3D" id="3.30.240.20">
    <property type="entry name" value="bsu07140 like domains"/>
    <property type="match status" value="2"/>
</dbReference>
<keyword evidence="4 7" id="KW-0812">Transmembrane</keyword>
<name>A0A0D8J3H2_9FIRM</name>
<dbReference type="PANTHER" id="PTHR34582:SF6">
    <property type="entry name" value="UPF0702 TRANSMEMBRANE PROTEIN YCAP"/>
    <property type="match status" value="1"/>
</dbReference>
<dbReference type="Pfam" id="PF04239">
    <property type="entry name" value="DUF421"/>
    <property type="match status" value="1"/>
</dbReference>
<keyword evidence="3" id="KW-1003">Cell membrane</keyword>
<sequence>MAILLFRTLLVYVLIIGAMRLMGKKQLGELQPSELVSTILISNLASISIESPELPLIGSVVPVFIIVATEILLSALCVRSRRAAKLVSGSPRVIIRNGVIDQATLFDLRFTVDDLLEALRGKDVFELSDVAFAIVETNGSVSVLKKFPRDTPCNEDLHIEPPTAKQPSLPLLVDGELNPVNMRLYSVDADWIDAQCRNAGLARKDVLLFLCNDAKETSIVKKESR</sequence>
<dbReference type="InterPro" id="IPR023090">
    <property type="entry name" value="UPF0702_alpha/beta_dom_sf"/>
</dbReference>
<evidence type="ECO:0000256" key="1">
    <source>
        <dbReference type="ARBA" id="ARBA00004651"/>
    </source>
</evidence>
<keyword evidence="5 7" id="KW-1133">Transmembrane helix</keyword>
<dbReference type="Proteomes" id="UP000032483">
    <property type="component" value="Unassembled WGS sequence"/>
</dbReference>
<feature type="domain" description="YetF C-terminal" evidence="8">
    <location>
        <begin position="79"/>
        <end position="208"/>
    </location>
</feature>
<evidence type="ECO:0000256" key="5">
    <source>
        <dbReference type="ARBA" id="ARBA00022989"/>
    </source>
</evidence>
<dbReference type="GeneID" id="42855245"/>
<evidence type="ECO:0000256" key="2">
    <source>
        <dbReference type="ARBA" id="ARBA00006448"/>
    </source>
</evidence>
<organism evidence="9 10">
    <name type="scientific">Ruthenibacterium lactatiformans</name>
    <dbReference type="NCBI Taxonomy" id="1550024"/>
    <lineage>
        <taxon>Bacteria</taxon>
        <taxon>Bacillati</taxon>
        <taxon>Bacillota</taxon>
        <taxon>Clostridia</taxon>
        <taxon>Eubacteriales</taxon>
        <taxon>Oscillospiraceae</taxon>
        <taxon>Ruthenibacterium</taxon>
    </lineage>
</organism>
<comment type="similarity">
    <text evidence="2">Belongs to the UPF0702 family.</text>
</comment>
<evidence type="ECO:0000313" key="10">
    <source>
        <dbReference type="Proteomes" id="UP000032483"/>
    </source>
</evidence>
<dbReference type="PATRIC" id="fig|1550024.3.peg.256"/>
<keyword evidence="10" id="KW-1185">Reference proteome</keyword>
<dbReference type="GO" id="GO:0005886">
    <property type="term" value="C:plasma membrane"/>
    <property type="evidence" value="ECO:0007669"/>
    <property type="project" value="UniProtKB-SubCell"/>
</dbReference>
<evidence type="ECO:0000256" key="4">
    <source>
        <dbReference type="ARBA" id="ARBA00022692"/>
    </source>
</evidence>
<evidence type="ECO:0000313" key="9">
    <source>
        <dbReference type="EMBL" id="KJF41452.1"/>
    </source>
</evidence>
<evidence type="ECO:0000256" key="6">
    <source>
        <dbReference type="ARBA" id="ARBA00023136"/>
    </source>
</evidence>
<feature type="transmembrane region" description="Helical" evidence="7">
    <location>
        <begin position="6"/>
        <end position="23"/>
    </location>
</feature>
<evidence type="ECO:0000256" key="3">
    <source>
        <dbReference type="ARBA" id="ARBA00022475"/>
    </source>
</evidence>
<feature type="transmembrane region" description="Helical" evidence="7">
    <location>
        <begin position="57"/>
        <end position="78"/>
    </location>
</feature>
<proteinExistence type="inferred from homology"/>
<dbReference type="PANTHER" id="PTHR34582">
    <property type="entry name" value="UPF0702 TRANSMEMBRANE PROTEIN YCAP"/>
    <property type="match status" value="1"/>
</dbReference>